<evidence type="ECO:0000256" key="2">
    <source>
        <dbReference type="ARBA" id="ARBA00004922"/>
    </source>
</evidence>
<dbReference type="GO" id="GO:0036503">
    <property type="term" value="P:ERAD pathway"/>
    <property type="evidence" value="ECO:0007669"/>
    <property type="project" value="EnsemblFungi"/>
</dbReference>
<dbReference type="PANTHER" id="PTHR10050">
    <property type="entry name" value="DOLICHYL-PHOSPHATE-MANNOSE--PROTEIN MANNOSYLTRANSFERASE"/>
    <property type="match status" value="1"/>
</dbReference>
<keyword evidence="6 15" id="KW-0808">Transferase</keyword>
<feature type="domain" description="MIR" evidence="16">
    <location>
        <begin position="376"/>
        <end position="438"/>
    </location>
</feature>
<dbReference type="EMBL" id="HE650831">
    <property type="protein sequence ID" value="CCF60596.1"/>
    <property type="molecule type" value="Genomic_DNA"/>
</dbReference>
<protein>
    <recommendedName>
        <fullName evidence="4 15">Dolichyl-phosphate-mannose--protein mannosyltransferase</fullName>
        <ecNumber evidence="4 15">2.4.1.109</ecNumber>
    </recommendedName>
</protein>
<dbReference type="PANTHER" id="PTHR10050:SF50">
    <property type="entry name" value="DOLICHYL-PHOSPHATE-MANNOSE--PROTEIN MANNOSYLTRANSFERASE 1-RELATED"/>
    <property type="match status" value="1"/>
</dbReference>
<evidence type="ECO:0000256" key="5">
    <source>
        <dbReference type="ARBA" id="ARBA00022676"/>
    </source>
</evidence>
<evidence type="ECO:0000256" key="12">
    <source>
        <dbReference type="ARBA" id="ARBA00023180"/>
    </source>
</evidence>
<feature type="transmembrane region" description="Helical" evidence="15">
    <location>
        <begin position="205"/>
        <end position="221"/>
    </location>
</feature>
<dbReference type="Pfam" id="PF02815">
    <property type="entry name" value="MIR"/>
    <property type="match status" value="1"/>
</dbReference>
<dbReference type="GO" id="GO:0097583">
    <property type="term" value="C:dolichyl-phosphate-mannose-protein mannosyltransferase Pmt1p-Pmt3p dimer complex"/>
    <property type="evidence" value="ECO:0007669"/>
    <property type="project" value="EnsemblFungi"/>
</dbReference>
<keyword evidence="11 15" id="KW-0472">Membrane</keyword>
<dbReference type="GO" id="GO:0009272">
    <property type="term" value="P:fungal-type cell wall biogenesis"/>
    <property type="evidence" value="ECO:0007669"/>
    <property type="project" value="EnsemblFungi"/>
</dbReference>
<dbReference type="FunCoup" id="H2B1U6">
    <property type="interactions" value="77"/>
</dbReference>
<keyword evidence="8" id="KW-0677">Repeat</keyword>
<evidence type="ECO:0000259" key="16">
    <source>
        <dbReference type="PROSITE" id="PS50919"/>
    </source>
</evidence>
<evidence type="ECO:0000256" key="3">
    <source>
        <dbReference type="ARBA" id="ARBA00007222"/>
    </source>
</evidence>
<dbReference type="GO" id="GO:0004169">
    <property type="term" value="F:dolichyl-phosphate-mannose-protein mannosyltransferase activity"/>
    <property type="evidence" value="ECO:0007669"/>
    <property type="project" value="UniProtKB-UniRule"/>
</dbReference>
<dbReference type="InterPro" id="IPR016093">
    <property type="entry name" value="MIR_motif"/>
</dbReference>
<dbReference type="GO" id="GO:0032527">
    <property type="term" value="P:protein exit from endoplasmic reticulum"/>
    <property type="evidence" value="ECO:0007669"/>
    <property type="project" value="EnsemblFungi"/>
</dbReference>
<dbReference type="InterPro" id="IPR036300">
    <property type="entry name" value="MIR_dom_sf"/>
</dbReference>
<dbReference type="UniPathway" id="UPA00378"/>
<gene>
    <name evidence="17" type="primary">KAFR0K02400</name>
    <name evidence="17" type="ORF">KAFR_0K02400</name>
</gene>
<keyword evidence="5 15" id="KW-0328">Glycosyltransferase</keyword>
<dbReference type="GO" id="GO:0097582">
    <property type="term" value="C:dolichyl-phosphate-mannose-protein mannosyltransferase Pmt1p-Pmt2p dimer complex"/>
    <property type="evidence" value="ECO:0007669"/>
    <property type="project" value="EnsemblFungi"/>
</dbReference>
<dbReference type="InterPro" id="IPR032421">
    <property type="entry name" value="PMT_4TMC"/>
</dbReference>
<comment type="catalytic activity">
    <reaction evidence="13 15">
        <text>a di-trans,poly-cis-dolichyl beta-D-mannosyl phosphate + L-threonyl-[protein] = 3-O-(alpha-D-mannosyl)-L-threonyl-[protein] + a di-trans,poly-cis-dolichyl phosphate + H(+)</text>
        <dbReference type="Rhea" id="RHEA:53396"/>
        <dbReference type="Rhea" id="RHEA-COMP:11060"/>
        <dbReference type="Rhea" id="RHEA-COMP:13547"/>
        <dbReference type="Rhea" id="RHEA-COMP:19498"/>
        <dbReference type="Rhea" id="RHEA-COMP:19501"/>
        <dbReference type="ChEBI" id="CHEBI:15378"/>
        <dbReference type="ChEBI" id="CHEBI:30013"/>
        <dbReference type="ChEBI" id="CHEBI:57683"/>
        <dbReference type="ChEBI" id="CHEBI:58211"/>
        <dbReference type="ChEBI" id="CHEBI:137323"/>
        <dbReference type="EC" id="2.4.1.109"/>
    </reaction>
</comment>
<dbReference type="SMART" id="SM00472">
    <property type="entry name" value="MIR"/>
    <property type="match status" value="3"/>
</dbReference>
<comment type="catalytic activity">
    <reaction evidence="14 15">
        <text>a di-trans,poly-cis-dolichyl beta-D-mannosyl phosphate + L-seryl-[protein] = 3-O-(alpha-D-mannosyl)-L-seryl-[protein] + a di-trans,poly-cis-dolichyl phosphate + H(+)</text>
        <dbReference type="Rhea" id="RHEA:17377"/>
        <dbReference type="Rhea" id="RHEA-COMP:9863"/>
        <dbReference type="Rhea" id="RHEA-COMP:13546"/>
        <dbReference type="Rhea" id="RHEA-COMP:19498"/>
        <dbReference type="Rhea" id="RHEA-COMP:19501"/>
        <dbReference type="ChEBI" id="CHEBI:15378"/>
        <dbReference type="ChEBI" id="CHEBI:29999"/>
        <dbReference type="ChEBI" id="CHEBI:57683"/>
        <dbReference type="ChEBI" id="CHEBI:58211"/>
        <dbReference type="ChEBI" id="CHEBI:137321"/>
        <dbReference type="EC" id="2.4.1.109"/>
    </reaction>
</comment>
<dbReference type="Pfam" id="PF16192">
    <property type="entry name" value="PMT_4TMC"/>
    <property type="match status" value="1"/>
</dbReference>
<accession>H2B1U6</accession>
<dbReference type="PROSITE" id="PS50919">
    <property type="entry name" value="MIR"/>
    <property type="match status" value="3"/>
</dbReference>
<evidence type="ECO:0000256" key="8">
    <source>
        <dbReference type="ARBA" id="ARBA00022737"/>
    </source>
</evidence>
<dbReference type="InParanoid" id="H2B1U6"/>
<keyword evidence="9 15" id="KW-0256">Endoplasmic reticulum</keyword>
<feature type="transmembrane region" description="Helical" evidence="15">
    <location>
        <begin position="176"/>
        <end position="193"/>
    </location>
</feature>
<dbReference type="KEGG" id="kaf:KAFR_0K02400"/>
<evidence type="ECO:0000256" key="7">
    <source>
        <dbReference type="ARBA" id="ARBA00022692"/>
    </source>
</evidence>
<keyword evidence="10 15" id="KW-1133">Transmembrane helix</keyword>
<dbReference type="GeneID" id="13886784"/>
<feature type="transmembrane region" description="Helical" evidence="15">
    <location>
        <begin position="676"/>
        <end position="695"/>
    </location>
</feature>
<feature type="domain" description="MIR" evidence="16">
    <location>
        <begin position="314"/>
        <end position="368"/>
    </location>
</feature>
<comment type="pathway">
    <text evidence="2 15">Protein modification; protein glycosylation.</text>
</comment>
<dbReference type="InterPro" id="IPR027005">
    <property type="entry name" value="PMT-like"/>
</dbReference>
<feature type="transmembrane region" description="Helical" evidence="15">
    <location>
        <begin position="256"/>
        <end position="278"/>
    </location>
</feature>
<feature type="transmembrane region" description="Helical" evidence="15">
    <location>
        <begin position="650"/>
        <end position="670"/>
    </location>
</feature>
<name>H2B1U6_KAZAF</name>
<proteinExistence type="inferred from homology"/>
<comment type="similarity">
    <text evidence="3 15">Belongs to the glycosyltransferase 39 family.</text>
</comment>
<evidence type="ECO:0000256" key="1">
    <source>
        <dbReference type="ARBA" id="ARBA00004477"/>
    </source>
</evidence>
<keyword evidence="12" id="KW-0325">Glycoprotein</keyword>
<dbReference type="EC" id="2.4.1.109" evidence="4 15"/>
<feature type="transmembrane region" description="Helical" evidence="15">
    <location>
        <begin position="226"/>
        <end position="244"/>
    </location>
</feature>
<reference evidence="17 18" key="1">
    <citation type="journal article" date="2011" name="Proc. Natl. Acad. Sci. U.S.A.">
        <title>Evolutionary erosion of yeast sex chromosomes by mating-type switching accidents.</title>
        <authorList>
            <person name="Gordon J.L."/>
            <person name="Armisen D."/>
            <person name="Proux-Wera E."/>
            <person name="Oheigeartaigh S.S."/>
            <person name="Byrne K.P."/>
            <person name="Wolfe K.H."/>
        </authorList>
    </citation>
    <scope>NUCLEOTIDE SEQUENCE [LARGE SCALE GENOMIC DNA]</scope>
    <source>
        <strain evidence="18">ATCC 22294 / BCRC 22015 / CBS 2517 / CECT 1963 / NBRC 1671 / NRRL Y-8276</strain>
    </source>
</reference>
<dbReference type="Pfam" id="PF02366">
    <property type="entry name" value="PMT"/>
    <property type="match status" value="1"/>
</dbReference>
<dbReference type="OrthoDB" id="292747at2759"/>
<comment type="subcellular location">
    <subcellularLocation>
        <location evidence="1 15">Endoplasmic reticulum membrane</location>
        <topology evidence="1 15">Multi-pass membrane protein</topology>
    </subcellularLocation>
</comment>
<dbReference type="GO" id="GO:1900101">
    <property type="term" value="P:regulation of endoplasmic reticulum unfolded protein response"/>
    <property type="evidence" value="ECO:0007669"/>
    <property type="project" value="EnsemblFungi"/>
</dbReference>
<feature type="transmembrane region" description="Helical" evidence="15">
    <location>
        <begin position="126"/>
        <end position="145"/>
    </location>
</feature>
<evidence type="ECO:0000256" key="15">
    <source>
        <dbReference type="RuleBase" id="RU367007"/>
    </source>
</evidence>
<keyword evidence="7 15" id="KW-0812">Transmembrane</keyword>
<feature type="transmembrane region" description="Helical" evidence="15">
    <location>
        <begin position="151"/>
        <end position="169"/>
    </location>
</feature>
<evidence type="ECO:0000256" key="6">
    <source>
        <dbReference type="ARBA" id="ARBA00022679"/>
    </source>
</evidence>
<evidence type="ECO:0000256" key="10">
    <source>
        <dbReference type="ARBA" id="ARBA00022989"/>
    </source>
</evidence>
<dbReference type="eggNOG" id="KOG3359">
    <property type="taxonomic scope" value="Eukaryota"/>
</dbReference>
<dbReference type="AlphaFoldDB" id="H2B1U6"/>
<keyword evidence="18" id="KW-1185">Reference proteome</keyword>
<evidence type="ECO:0000256" key="9">
    <source>
        <dbReference type="ARBA" id="ARBA00022824"/>
    </source>
</evidence>
<dbReference type="HOGENOM" id="CLU_008438_2_1_1"/>
<dbReference type="Proteomes" id="UP000005220">
    <property type="component" value="Chromosome 11"/>
</dbReference>
<dbReference type="SUPFAM" id="SSF82109">
    <property type="entry name" value="MIR domain"/>
    <property type="match status" value="1"/>
</dbReference>
<comment type="function">
    <text evidence="15">Transfers mannose from Dol-P-mannose to Ser or Thr residues on proteins.</text>
</comment>
<evidence type="ECO:0000256" key="4">
    <source>
        <dbReference type="ARBA" id="ARBA00012839"/>
    </source>
</evidence>
<dbReference type="STRING" id="1071382.H2B1U6"/>
<feature type="transmembrane region" description="Helical" evidence="15">
    <location>
        <begin position="578"/>
        <end position="601"/>
    </location>
</feature>
<dbReference type="Gene3D" id="2.80.10.50">
    <property type="match status" value="1"/>
</dbReference>
<organism evidence="17 18">
    <name type="scientific">Kazachstania africana (strain ATCC 22294 / BCRC 22015 / CBS 2517 / CECT 1963 / NBRC 1671 / NRRL Y-8276)</name>
    <name type="common">Yeast</name>
    <name type="synonym">Kluyveromyces africanus</name>
    <dbReference type="NCBI Taxonomy" id="1071382"/>
    <lineage>
        <taxon>Eukaryota</taxon>
        <taxon>Fungi</taxon>
        <taxon>Dikarya</taxon>
        <taxon>Ascomycota</taxon>
        <taxon>Saccharomycotina</taxon>
        <taxon>Saccharomycetes</taxon>
        <taxon>Saccharomycetales</taxon>
        <taxon>Saccharomycetaceae</taxon>
        <taxon>Kazachstania</taxon>
    </lineage>
</organism>
<evidence type="ECO:0000313" key="17">
    <source>
        <dbReference type="EMBL" id="CCF60596.1"/>
    </source>
</evidence>
<dbReference type="InterPro" id="IPR003342">
    <property type="entry name" value="ArnT-like_N"/>
</dbReference>
<evidence type="ECO:0000313" key="18">
    <source>
        <dbReference type="Proteomes" id="UP000005220"/>
    </source>
</evidence>
<feature type="transmembrane region" description="Helical" evidence="15">
    <location>
        <begin position="621"/>
        <end position="638"/>
    </location>
</feature>
<evidence type="ECO:0000256" key="14">
    <source>
        <dbReference type="ARBA" id="ARBA00045102"/>
    </source>
</evidence>
<evidence type="ECO:0000256" key="11">
    <source>
        <dbReference type="ARBA" id="ARBA00023136"/>
    </source>
</evidence>
<feature type="domain" description="MIR" evidence="16">
    <location>
        <begin position="449"/>
        <end position="504"/>
    </location>
</feature>
<dbReference type="RefSeq" id="XP_003959731.1">
    <property type="nucleotide sequence ID" value="XM_003959682.1"/>
</dbReference>
<sequence length="770" mass="87346">MSTDPIVPLDIVKGPKRSFLKTEPSGLLKDLRTSRSILEKILLVTLGIITIIVRAHGLSYPDSVVFDEVHFGGFASEYIKGTFFMDVHPPLAKMLYAGVASLAGFDGSFAFEAIGDKFTTSTPYVVMRLFSATLGSVTVFLLYFTLRLSGVRVWVAFLTALGFVVENSFVTISRYILLDSPLIFFIALVVYSFKKYEIFQTDSLLSYKALLSTGIALGFATSSKWVGLFTLAWVGLLCIWRLWFMIGDLTKSVSQILRVAIAKLLFLLVVPFILYCAFFQIHFHALRLDSDGSSFFSPQFRTTLQGNSIPSDIQAEVGVTSKVTLRHLNTMGGYLHSHSHLYPAGSQQQQVTLYPHLDQNNDWIIESNLLSGFSTSKFVNITDNSVIRLFHESTHCRLHSHDHKAPVSEGSDWQKEVSCYGYTGFEGDANDDWVVEIDQDASKPGIAQKQVIAIDTKFRLRHASSKCYLFSHEVKLPDWGFEQQEVTCASSGKAHLSLWYVENNEHPLLNETSVHVSYEKPGFWAKFVESHEKMWNINKNLVESHIYESLPKDWPFLLRGISYWGEENRAVYLLGNAIMWWSVSAFIVLFVAIVFVELISWQLGYGSFIQEKHIFNFHVQVIHYLLGFAVHYAPSFLMKRQMFLHHYLPAYYFGILALGHALDIVVSYVFKKRRYVGYSIVVIFIVGCAVFFNQFKPLIYASKWTNSECTKSQWLVNWDYNCATFPDSISDYPSLDANRIRGAMATPTATKDEDAGVIEELNEENVNQLL</sequence>
<dbReference type="CDD" id="cd23283">
    <property type="entry name" value="beta-trefoil_MIR_PMT1-like"/>
    <property type="match status" value="1"/>
</dbReference>
<evidence type="ECO:0000256" key="13">
    <source>
        <dbReference type="ARBA" id="ARBA00045085"/>
    </source>
</evidence>
<feature type="transmembrane region" description="Helical" evidence="15">
    <location>
        <begin position="37"/>
        <end position="57"/>
    </location>
</feature>